<dbReference type="STRING" id="1661398.A0A482W3N7"/>
<evidence type="ECO:0000256" key="3">
    <source>
        <dbReference type="ARBA" id="ARBA00004174"/>
    </source>
</evidence>
<protein>
    <submittedName>
        <fullName evidence="16">p450 domain containing protein</fullName>
    </submittedName>
</protein>
<comment type="function">
    <text evidence="2">May be involved in the metabolism of insect hormones and in the breakdown of synthetic insecticides.</text>
</comment>
<dbReference type="Proteomes" id="UP000292052">
    <property type="component" value="Unassembled WGS sequence"/>
</dbReference>
<dbReference type="PRINTS" id="PR00463">
    <property type="entry name" value="EP450I"/>
</dbReference>
<dbReference type="InterPro" id="IPR050196">
    <property type="entry name" value="Cytochrome_P450_Monoox"/>
</dbReference>
<keyword evidence="15" id="KW-0812">Transmembrane</keyword>
<evidence type="ECO:0000313" key="17">
    <source>
        <dbReference type="Proteomes" id="UP000292052"/>
    </source>
</evidence>
<comment type="similarity">
    <text evidence="5">Belongs to the cytochrome P450 family.</text>
</comment>
<evidence type="ECO:0000256" key="4">
    <source>
        <dbReference type="ARBA" id="ARBA00004406"/>
    </source>
</evidence>
<dbReference type="SUPFAM" id="SSF48264">
    <property type="entry name" value="Cytochrome P450"/>
    <property type="match status" value="1"/>
</dbReference>
<evidence type="ECO:0000256" key="2">
    <source>
        <dbReference type="ARBA" id="ARBA00003690"/>
    </source>
</evidence>
<keyword evidence="12" id="KW-0503">Monooxygenase</keyword>
<dbReference type="InterPro" id="IPR001128">
    <property type="entry name" value="Cyt_P450"/>
</dbReference>
<keyword evidence="11 14" id="KW-0408">Iron</keyword>
<dbReference type="InterPro" id="IPR036396">
    <property type="entry name" value="Cyt_P450_sf"/>
</dbReference>
<evidence type="ECO:0000256" key="5">
    <source>
        <dbReference type="ARBA" id="ARBA00010617"/>
    </source>
</evidence>
<dbReference type="InterPro" id="IPR002401">
    <property type="entry name" value="Cyt_P450_E_grp-I"/>
</dbReference>
<dbReference type="GO" id="GO:0004497">
    <property type="term" value="F:monooxygenase activity"/>
    <property type="evidence" value="ECO:0007669"/>
    <property type="project" value="UniProtKB-KW"/>
</dbReference>
<evidence type="ECO:0000256" key="13">
    <source>
        <dbReference type="ARBA" id="ARBA00023136"/>
    </source>
</evidence>
<keyword evidence="17" id="KW-1185">Reference proteome</keyword>
<evidence type="ECO:0000256" key="10">
    <source>
        <dbReference type="ARBA" id="ARBA00023002"/>
    </source>
</evidence>
<evidence type="ECO:0000256" key="1">
    <source>
        <dbReference type="ARBA" id="ARBA00001971"/>
    </source>
</evidence>
<dbReference type="GO" id="GO:0005506">
    <property type="term" value="F:iron ion binding"/>
    <property type="evidence" value="ECO:0007669"/>
    <property type="project" value="InterPro"/>
</dbReference>
<dbReference type="OrthoDB" id="1470350at2759"/>
<keyword evidence="10" id="KW-0560">Oxidoreductase</keyword>
<evidence type="ECO:0000256" key="7">
    <source>
        <dbReference type="ARBA" id="ARBA00022723"/>
    </source>
</evidence>
<dbReference type="GO" id="GO:0020037">
    <property type="term" value="F:heme binding"/>
    <property type="evidence" value="ECO:0007669"/>
    <property type="project" value="InterPro"/>
</dbReference>
<reference evidence="16 17" key="1">
    <citation type="submission" date="2017-03" db="EMBL/GenBank/DDBJ databases">
        <title>Genome of the blue death feigning beetle - Asbolus verrucosus.</title>
        <authorList>
            <person name="Rider S.D."/>
        </authorList>
    </citation>
    <scope>NUCLEOTIDE SEQUENCE [LARGE SCALE GENOMIC DNA]</scope>
    <source>
        <strain evidence="16">Butters</strain>
        <tissue evidence="16">Head and leg muscle</tissue>
    </source>
</reference>
<keyword evidence="9" id="KW-0492">Microsome</keyword>
<organism evidence="16 17">
    <name type="scientific">Asbolus verrucosus</name>
    <name type="common">Desert ironclad beetle</name>
    <dbReference type="NCBI Taxonomy" id="1661398"/>
    <lineage>
        <taxon>Eukaryota</taxon>
        <taxon>Metazoa</taxon>
        <taxon>Ecdysozoa</taxon>
        <taxon>Arthropoda</taxon>
        <taxon>Hexapoda</taxon>
        <taxon>Insecta</taxon>
        <taxon>Pterygota</taxon>
        <taxon>Neoptera</taxon>
        <taxon>Endopterygota</taxon>
        <taxon>Coleoptera</taxon>
        <taxon>Polyphaga</taxon>
        <taxon>Cucujiformia</taxon>
        <taxon>Tenebrionidae</taxon>
        <taxon>Pimeliinae</taxon>
        <taxon>Asbolus</taxon>
    </lineage>
</organism>
<feature type="transmembrane region" description="Helical" evidence="15">
    <location>
        <begin position="12"/>
        <end position="30"/>
    </location>
</feature>
<dbReference type="GO" id="GO:0016705">
    <property type="term" value="F:oxidoreductase activity, acting on paired donors, with incorporation or reduction of molecular oxygen"/>
    <property type="evidence" value="ECO:0007669"/>
    <property type="project" value="InterPro"/>
</dbReference>
<comment type="cofactor">
    <cofactor evidence="1 14">
        <name>heme</name>
        <dbReference type="ChEBI" id="CHEBI:30413"/>
    </cofactor>
</comment>
<dbReference type="Gene3D" id="1.10.630.10">
    <property type="entry name" value="Cytochrome P450"/>
    <property type="match status" value="1"/>
</dbReference>
<evidence type="ECO:0000256" key="12">
    <source>
        <dbReference type="ARBA" id="ARBA00023033"/>
    </source>
</evidence>
<evidence type="ECO:0000256" key="6">
    <source>
        <dbReference type="ARBA" id="ARBA00022617"/>
    </source>
</evidence>
<keyword evidence="8" id="KW-0256">Endoplasmic reticulum</keyword>
<evidence type="ECO:0000256" key="9">
    <source>
        <dbReference type="ARBA" id="ARBA00022848"/>
    </source>
</evidence>
<keyword evidence="6 14" id="KW-0349">Heme</keyword>
<evidence type="ECO:0000313" key="16">
    <source>
        <dbReference type="EMBL" id="RZC39359.1"/>
    </source>
</evidence>
<keyword evidence="15" id="KW-1133">Transmembrane helix</keyword>
<gene>
    <name evidence="16" type="ORF">BDFB_013867</name>
</gene>
<proteinExistence type="inferred from homology"/>
<dbReference type="GO" id="GO:0005789">
    <property type="term" value="C:endoplasmic reticulum membrane"/>
    <property type="evidence" value="ECO:0007669"/>
    <property type="project" value="UniProtKB-SubCell"/>
</dbReference>
<name>A0A482W3N7_ASBVE</name>
<dbReference type="EMBL" id="QDEB01035161">
    <property type="protein sequence ID" value="RZC39359.1"/>
    <property type="molecule type" value="Genomic_DNA"/>
</dbReference>
<sequence length="366" mass="43124">MKSFKEFNIVNILTWVLIILTFFLVIKFNWQRRWLYYHGSKFHGSLTFSLIGQIKLIAGGYTGFMGNLMEFVRVNPPIFKFWMAGDLFIINSRPESVEILLEELIAIRTFRIWLHPKFFWELSSFSKEMHKLSRITLDFTEQVVWFRHPKYLSNSWNVFRNVLEETQIMMITASETTALVLSFTLLVLGIHTEVQEKICAELDSIFGSSTRDATLEDINRMDYLERVMKESMRLLPPIPMIVRFLDKDVKIDQHVFPKRSSLLVPILHMNRRPELWDDPLTFNPDRFLPEQSKNRPRCAYIPFSFGFRNCIGLQYGMISVKAILSTFLRRYEVGSVNYKSIADIEMIFTELAKPKDNCEILLKSRN</sequence>
<dbReference type="Pfam" id="PF00067">
    <property type="entry name" value="p450"/>
    <property type="match status" value="1"/>
</dbReference>
<evidence type="ECO:0000256" key="14">
    <source>
        <dbReference type="PIRSR" id="PIRSR602401-1"/>
    </source>
</evidence>
<accession>A0A482W3N7</accession>
<feature type="binding site" description="axial binding residue" evidence="14">
    <location>
        <position position="310"/>
    </location>
    <ligand>
        <name>heme</name>
        <dbReference type="ChEBI" id="CHEBI:30413"/>
    </ligand>
    <ligandPart>
        <name>Fe</name>
        <dbReference type="ChEBI" id="CHEBI:18248"/>
    </ligandPart>
</feature>
<comment type="subcellular location">
    <subcellularLocation>
        <location evidence="4">Endoplasmic reticulum membrane</location>
        <topology evidence="4">Peripheral membrane protein</topology>
    </subcellularLocation>
    <subcellularLocation>
        <location evidence="3">Microsome membrane</location>
        <topology evidence="3">Peripheral membrane protein</topology>
    </subcellularLocation>
</comment>
<dbReference type="AlphaFoldDB" id="A0A482W3N7"/>
<evidence type="ECO:0000256" key="15">
    <source>
        <dbReference type="SAM" id="Phobius"/>
    </source>
</evidence>
<comment type="caution">
    <text evidence="16">The sequence shown here is derived from an EMBL/GenBank/DDBJ whole genome shotgun (WGS) entry which is preliminary data.</text>
</comment>
<evidence type="ECO:0000256" key="8">
    <source>
        <dbReference type="ARBA" id="ARBA00022824"/>
    </source>
</evidence>
<dbReference type="PRINTS" id="PR00385">
    <property type="entry name" value="P450"/>
</dbReference>
<dbReference type="PANTHER" id="PTHR24291:SF189">
    <property type="entry name" value="CYTOCHROME P450 4C3-RELATED"/>
    <property type="match status" value="1"/>
</dbReference>
<dbReference type="PANTHER" id="PTHR24291">
    <property type="entry name" value="CYTOCHROME P450 FAMILY 4"/>
    <property type="match status" value="1"/>
</dbReference>
<evidence type="ECO:0000256" key="11">
    <source>
        <dbReference type="ARBA" id="ARBA00023004"/>
    </source>
</evidence>
<keyword evidence="13 15" id="KW-0472">Membrane</keyword>
<keyword evidence="7 14" id="KW-0479">Metal-binding</keyword>